<feature type="compositionally biased region" description="Low complexity" evidence="7">
    <location>
        <begin position="102"/>
        <end position="115"/>
    </location>
</feature>
<reference evidence="9" key="1">
    <citation type="submission" date="2021-10" db="EMBL/GenBank/DDBJ databases">
        <title>De novo Genome Assembly of Clathrus columnatus (Basidiomycota, Fungi) Using Illumina and Nanopore Sequence Data.</title>
        <authorList>
            <person name="Ogiso-Tanaka E."/>
            <person name="Itagaki H."/>
            <person name="Hosoya T."/>
            <person name="Hosaka K."/>
        </authorList>
    </citation>
    <scope>NUCLEOTIDE SEQUENCE</scope>
    <source>
        <strain evidence="9">MO-923</strain>
    </source>
</reference>
<evidence type="ECO:0000256" key="2">
    <source>
        <dbReference type="ARBA" id="ARBA00023125"/>
    </source>
</evidence>
<dbReference type="PROSITE" id="PS50071">
    <property type="entry name" value="HOMEOBOX_2"/>
    <property type="match status" value="1"/>
</dbReference>
<evidence type="ECO:0000256" key="6">
    <source>
        <dbReference type="RuleBase" id="RU000682"/>
    </source>
</evidence>
<keyword evidence="2 5" id="KW-0238">DNA-binding</keyword>
<dbReference type="InterPro" id="IPR009057">
    <property type="entry name" value="Homeodomain-like_sf"/>
</dbReference>
<dbReference type="InterPro" id="IPR051000">
    <property type="entry name" value="Homeobox_DNA-bind_prot"/>
</dbReference>
<comment type="caution">
    <text evidence="9">The sequence shown here is derived from an EMBL/GenBank/DDBJ whole genome shotgun (WGS) entry which is preliminary data.</text>
</comment>
<accession>A0AAV5AMQ6</accession>
<dbReference type="EMBL" id="BPWL01000010">
    <property type="protein sequence ID" value="GJJ14793.1"/>
    <property type="molecule type" value="Genomic_DNA"/>
</dbReference>
<evidence type="ECO:0000256" key="1">
    <source>
        <dbReference type="ARBA" id="ARBA00004123"/>
    </source>
</evidence>
<dbReference type="Pfam" id="PF00046">
    <property type="entry name" value="Homeodomain"/>
    <property type="match status" value="1"/>
</dbReference>
<dbReference type="InterPro" id="IPR001356">
    <property type="entry name" value="HD"/>
</dbReference>
<dbReference type="InterPro" id="IPR017970">
    <property type="entry name" value="Homeobox_CS"/>
</dbReference>
<feature type="DNA-binding region" description="Homeobox" evidence="5">
    <location>
        <begin position="36"/>
        <end position="95"/>
    </location>
</feature>
<evidence type="ECO:0000256" key="7">
    <source>
        <dbReference type="SAM" id="MobiDB-lite"/>
    </source>
</evidence>
<dbReference type="AlphaFoldDB" id="A0AAV5AMQ6"/>
<evidence type="ECO:0000256" key="4">
    <source>
        <dbReference type="ARBA" id="ARBA00023242"/>
    </source>
</evidence>
<evidence type="ECO:0000259" key="8">
    <source>
        <dbReference type="PROSITE" id="PS50071"/>
    </source>
</evidence>
<dbReference type="Proteomes" id="UP001050691">
    <property type="component" value="Unassembled WGS sequence"/>
</dbReference>
<feature type="compositionally biased region" description="Low complexity" evidence="7">
    <location>
        <begin position="298"/>
        <end position="309"/>
    </location>
</feature>
<dbReference type="GO" id="GO:0000978">
    <property type="term" value="F:RNA polymerase II cis-regulatory region sequence-specific DNA binding"/>
    <property type="evidence" value="ECO:0007669"/>
    <property type="project" value="TreeGrafter"/>
</dbReference>
<feature type="region of interest" description="Disordered" evidence="7">
    <location>
        <begin position="171"/>
        <end position="190"/>
    </location>
</feature>
<protein>
    <recommendedName>
        <fullName evidence="8">Homeobox domain-containing protein</fullName>
    </recommendedName>
</protein>
<keyword evidence="10" id="KW-1185">Reference proteome</keyword>
<feature type="region of interest" description="Disordered" evidence="7">
    <location>
        <begin position="95"/>
        <end position="132"/>
    </location>
</feature>
<proteinExistence type="predicted"/>
<comment type="subcellular location">
    <subcellularLocation>
        <location evidence="1 5 6">Nucleus</location>
    </subcellularLocation>
</comment>
<name>A0AAV5AMQ6_9AGAM</name>
<organism evidence="9 10">
    <name type="scientific">Clathrus columnatus</name>
    <dbReference type="NCBI Taxonomy" id="1419009"/>
    <lineage>
        <taxon>Eukaryota</taxon>
        <taxon>Fungi</taxon>
        <taxon>Dikarya</taxon>
        <taxon>Basidiomycota</taxon>
        <taxon>Agaricomycotina</taxon>
        <taxon>Agaricomycetes</taxon>
        <taxon>Phallomycetidae</taxon>
        <taxon>Phallales</taxon>
        <taxon>Clathraceae</taxon>
        <taxon>Clathrus</taxon>
    </lineage>
</organism>
<dbReference type="SMART" id="SM00389">
    <property type="entry name" value="HOX"/>
    <property type="match status" value="1"/>
</dbReference>
<dbReference type="Gene3D" id="1.10.10.60">
    <property type="entry name" value="Homeodomain-like"/>
    <property type="match status" value="1"/>
</dbReference>
<dbReference type="GO" id="GO:0005634">
    <property type="term" value="C:nucleus"/>
    <property type="evidence" value="ECO:0007669"/>
    <property type="project" value="UniProtKB-SubCell"/>
</dbReference>
<evidence type="ECO:0000313" key="9">
    <source>
        <dbReference type="EMBL" id="GJJ14793.1"/>
    </source>
</evidence>
<keyword evidence="3 5" id="KW-0371">Homeobox</keyword>
<evidence type="ECO:0000256" key="3">
    <source>
        <dbReference type="ARBA" id="ARBA00023155"/>
    </source>
</evidence>
<dbReference type="SUPFAM" id="SSF46689">
    <property type="entry name" value="Homeodomain-like"/>
    <property type="match status" value="1"/>
</dbReference>
<feature type="compositionally biased region" description="Acidic residues" evidence="7">
    <location>
        <begin position="287"/>
        <end position="297"/>
    </location>
</feature>
<sequence length="328" mass="35632">MSTMITENFEARSAAFALRREVRQAMVVATSSAKSCRRPPHKTTEAQKRILLAEFEADPNPPAARRDRLAKLLNVERRIIKNWFSNQRALRRKTGQGYRGWATGSASSHSASGSGDELELEPEVKSERASTPAQSSVLVGALTFDEHITDSLRFSPNPELRPSNINILRTANGNNTANADPNGNSNSELSAASFTKPLLPKTTIYREFQPSPLRSASSPITFAPIISNNTNNSINNNSLKSKSKPNPYALPSLLSSMSIPSSWIPSIPSPNPSPIEPSSLNPVSMIVDDDYDDDVSDSEGSSSWSSEVSLCPGYPESALRSSLTTIEI</sequence>
<gene>
    <name evidence="9" type="ORF">Clacol_009061</name>
</gene>
<dbReference type="GO" id="GO:0000981">
    <property type="term" value="F:DNA-binding transcription factor activity, RNA polymerase II-specific"/>
    <property type="evidence" value="ECO:0007669"/>
    <property type="project" value="InterPro"/>
</dbReference>
<dbReference type="PANTHER" id="PTHR24324:SF5">
    <property type="entry name" value="HEMATOPOIETICALLY-EXPRESSED HOMEOBOX PROTEIN HHEX"/>
    <property type="match status" value="1"/>
</dbReference>
<keyword evidence="4 5" id="KW-0539">Nucleus</keyword>
<feature type="domain" description="Homeobox" evidence="8">
    <location>
        <begin position="34"/>
        <end position="94"/>
    </location>
</feature>
<dbReference type="PANTHER" id="PTHR24324">
    <property type="entry name" value="HOMEOBOX PROTEIN HHEX"/>
    <property type="match status" value="1"/>
</dbReference>
<dbReference type="GO" id="GO:0030154">
    <property type="term" value="P:cell differentiation"/>
    <property type="evidence" value="ECO:0007669"/>
    <property type="project" value="TreeGrafter"/>
</dbReference>
<dbReference type="CDD" id="cd00086">
    <property type="entry name" value="homeodomain"/>
    <property type="match status" value="1"/>
</dbReference>
<evidence type="ECO:0000313" key="10">
    <source>
        <dbReference type="Proteomes" id="UP001050691"/>
    </source>
</evidence>
<feature type="region of interest" description="Disordered" evidence="7">
    <location>
        <begin position="268"/>
        <end position="311"/>
    </location>
</feature>
<feature type="compositionally biased region" description="Low complexity" evidence="7">
    <location>
        <begin position="276"/>
        <end position="286"/>
    </location>
</feature>
<evidence type="ECO:0000256" key="5">
    <source>
        <dbReference type="PROSITE-ProRule" id="PRU00108"/>
    </source>
</evidence>
<dbReference type="PROSITE" id="PS00027">
    <property type="entry name" value="HOMEOBOX_1"/>
    <property type="match status" value="1"/>
</dbReference>